<reference evidence="3" key="1">
    <citation type="submission" date="2018-01" db="EMBL/GenBank/DDBJ databases">
        <title>An insight into the sialome of Amazonian anophelines.</title>
        <authorList>
            <person name="Ribeiro J.M."/>
            <person name="Scarpassa V."/>
            <person name="Calvo E."/>
        </authorList>
    </citation>
    <scope>NUCLEOTIDE SEQUENCE</scope>
    <source>
        <tissue evidence="3">Salivary glands</tissue>
    </source>
</reference>
<feature type="compositionally biased region" description="Basic and acidic residues" evidence="1">
    <location>
        <begin position="71"/>
        <end position="87"/>
    </location>
</feature>
<feature type="chain" id="PRO_5014753206" evidence="2">
    <location>
        <begin position="19"/>
        <end position="105"/>
    </location>
</feature>
<feature type="signal peptide" evidence="2">
    <location>
        <begin position="1"/>
        <end position="18"/>
    </location>
</feature>
<protein>
    <submittedName>
        <fullName evidence="3">Putative secreted peptide</fullName>
    </submittedName>
</protein>
<dbReference type="AlphaFoldDB" id="A0A2M3ZTI9"/>
<proteinExistence type="predicted"/>
<feature type="region of interest" description="Disordered" evidence="1">
    <location>
        <begin position="66"/>
        <end position="105"/>
    </location>
</feature>
<organism evidence="3">
    <name type="scientific">Anopheles braziliensis</name>
    <dbReference type="NCBI Taxonomy" id="58242"/>
    <lineage>
        <taxon>Eukaryota</taxon>
        <taxon>Metazoa</taxon>
        <taxon>Ecdysozoa</taxon>
        <taxon>Arthropoda</taxon>
        <taxon>Hexapoda</taxon>
        <taxon>Insecta</taxon>
        <taxon>Pterygota</taxon>
        <taxon>Neoptera</taxon>
        <taxon>Endopterygota</taxon>
        <taxon>Diptera</taxon>
        <taxon>Nematocera</taxon>
        <taxon>Culicoidea</taxon>
        <taxon>Culicidae</taxon>
        <taxon>Anophelinae</taxon>
        <taxon>Anopheles</taxon>
    </lineage>
</organism>
<evidence type="ECO:0000256" key="1">
    <source>
        <dbReference type="SAM" id="MobiDB-lite"/>
    </source>
</evidence>
<dbReference type="EMBL" id="GGFM01011125">
    <property type="protein sequence ID" value="MBW31876.1"/>
    <property type="molecule type" value="Transcribed_RNA"/>
</dbReference>
<feature type="compositionally biased region" description="Basic and acidic residues" evidence="1">
    <location>
        <begin position="96"/>
        <end position="105"/>
    </location>
</feature>
<keyword evidence="2" id="KW-0732">Signal</keyword>
<accession>A0A2M3ZTI9</accession>
<sequence>MFWFALLVAFRFWRFQWTKNAFRLIFLRSFDSRSFFGRRRVEKGSVGVDTFSFFWRARMPPAKFMQSNPSLEKEKRTNATKQNEELRASQPVTAAAERKNTFRRH</sequence>
<evidence type="ECO:0000313" key="3">
    <source>
        <dbReference type="EMBL" id="MBW31876.1"/>
    </source>
</evidence>
<evidence type="ECO:0000256" key="2">
    <source>
        <dbReference type="SAM" id="SignalP"/>
    </source>
</evidence>
<name>A0A2M3ZTI9_9DIPT</name>